<evidence type="ECO:0000256" key="1">
    <source>
        <dbReference type="ARBA" id="ARBA00023054"/>
    </source>
</evidence>
<sequence length="109" mass="12075">MFTPQRKAWSAMTAIAPRSALAVAMGKGKAVAFANIPPPLDSLSGEAAAVEEIGSGDMEDWKSFREAGLLDEAVMLRKDRENLLLKLSKLENELYDYQYNMGLLLIEKR</sequence>
<name>A0AAW2DX53_9ROSI</name>
<evidence type="ECO:0000256" key="3">
    <source>
        <dbReference type="ARBA" id="ARBA00024186"/>
    </source>
</evidence>
<feature type="coiled-coil region" evidence="5">
    <location>
        <begin position="73"/>
        <end position="100"/>
    </location>
</feature>
<dbReference type="PANTHER" id="PTHR31908:SF9">
    <property type="entry name" value="PROTEIN CROWDED NUCLEI 3"/>
    <property type="match status" value="1"/>
</dbReference>
<protein>
    <submittedName>
        <fullName evidence="6">Uncharacterized protein</fullName>
    </submittedName>
</protein>
<dbReference type="Proteomes" id="UP001459277">
    <property type="component" value="Unassembled WGS sequence"/>
</dbReference>
<evidence type="ECO:0000313" key="7">
    <source>
        <dbReference type="Proteomes" id="UP001459277"/>
    </source>
</evidence>
<reference evidence="6 7" key="1">
    <citation type="submission" date="2024-01" db="EMBL/GenBank/DDBJ databases">
        <title>A telomere-to-telomere, gap-free genome of sweet tea (Lithocarpus litseifolius).</title>
        <authorList>
            <person name="Zhou J."/>
        </authorList>
    </citation>
    <scope>NUCLEOTIDE SEQUENCE [LARGE SCALE GENOMIC DNA]</scope>
    <source>
        <strain evidence="6">Zhou-2022a</strain>
        <tissue evidence="6">Leaf</tissue>
    </source>
</reference>
<organism evidence="6 7">
    <name type="scientific">Lithocarpus litseifolius</name>
    <dbReference type="NCBI Taxonomy" id="425828"/>
    <lineage>
        <taxon>Eukaryota</taxon>
        <taxon>Viridiplantae</taxon>
        <taxon>Streptophyta</taxon>
        <taxon>Embryophyta</taxon>
        <taxon>Tracheophyta</taxon>
        <taxon>Spermatophyta</taxon>
        <taxon>Magnoliopsida</taxon>
        <taxon>eudicotyledons</taxon>
        <taxon>Gunneridae</taxon>
        <taxon>Pentapetalae</taxon>
        <taxon>rosids</taxon>
        <taxon>fabids</taxon>
        <taxon>Fagales</taxon>
        <taxon>Fagaceae</taxon>
        <taxon>Lithocarpus</taxon>
    </lineage>
</organism>
<comment type="caution">
    <text evidence="6">The sequence shown here is derived from an EMBL/GenBank/DDBJ whole genome shotgun (WGS) entry which is preliminary data.</text>
</comment>
<accession>A0AAW2DX53</accession>
<keyword evidence="7" id="KW-1185">Reference proteome</keyword>
<evidence type="ECO:0000256" key="4">
    <source>
        <dbReference type="ARBA" id="ARBA00024208"/>
    </source>
</evidence>
<dbReference type="PANTHER" id="PTHR31908">
    <property type="entry name" value="PROTEIN CROWDED NUCLEI 4"/>
    <property type="match status" value="1"/>
</dbReference>
<dbReference type="GO" id="GO:0005652">
    <property type="term" value="C:nuclear lamina"/>
    <property type="evidence" value="ECO:0007669"/>
    <property type="project" value="UniProtKB-SubCell"/>
</dbReference>
<evidence type="ECO:0000256" key="5">
    <source>
        <dbReference type="SAM" id="Coils"/>
    </source>
</evidence>
<comment type="subcellular location">
    <subcellularLocation>
        <location evidence="3">Nucleus lamina</location>
    </subcellularLocation>
</comment>
<evidence type="ECO:0000256" key="2">
    <source>
        <dbReference type="ARBA" id="ARBA00023242"/>
    </source>
</evidence>
<dbReference type="GO" id="GO:0006997">
    <property type="term" value="P:nucleus organization"/>
    <property type="evidence" value="ECO:0007669"/>
    <property type="project" value="InterPro"/>
</dbReference>
<comment type="similarity">
    <text evidence="4">Belongs to the CRWN family.</text>
</comment>
<keyword evidence="2" id="KW-0539">Nucleus</keyword>
<dbReference type="InterPro" id="IPR040418">
    <property type="entry name" value="CRWN"/>
</dbReference>
<keyword evidence="1 5" id="KW-0175">Coiled coil</keyword>
<dbReference type="AlphaFoldDB" id="A0AAW2DX53"/>
<gene>
    <name evidence="6" type="ORF">SO802_001009</name>
</gene>
<dbReference type="EMBL" id="JAZDWU010000001">
    <property type="protein sequence ID" value="KAL0013940.1"/>
    <property type="molecule type" value="Genomic_DNA"/>
</dbReference>
<evidence type="ECO:0000313" key="6">
    <source>
        <dbReference type="EMBL" id="KAL0013940.1"/>
    </source>
</evidence>
<proteinExistence type="inferred from homology"/>